<comment type="similarity">
    <text evidence="1">Belongs to the DnaX/STICHEL family.</text>
</comment>
<evidence type="ECO:0000256" key="3">
    <source>
        <dbReference type="ARBA" id="ARBA00022679"/>
    </source>
</evidence>
<dbReference type="CDD" id="cd00009">
    <property type="entry name" value="AAA"/>
    <property type="match status" value="1"/>
</dbReference>
<feature type="region of interest" description="Disordered" evidence="13">
    <location>
        <begin position="418"/>
        <end position="448"/>
    </location>
</feature>
<dbReference type="Pfam" id="PF12169">
    <property type="entry name" value="DNA_pol3_gamma3"/>
    <property type="match status" value="1"/>
</dbReference>
<evidence type="ECO:0000256" key="7">
    <source>
        <dbReference type="ARBA" id="ARBA00022741"/>
    </source>
</evidence>
<name>A0ABX3EI77_9BACL</name>
<dbReference type="InterPro" id="IPR022754">
    <property type="entry name" value="DNA_pol_III_gamma-3"/>
</dbReference>
<dbReference type="RefSeq" id="WP_074108581.1">
    <property type="nucleotide sequence ID" value="NZ_LVWI01000061.1"/>
</dbReference>
<dbReference type="Pfam" id="PF20964">
    <property type="entry name" value="DnaX_C"/>
    <property type="match status" value="1"/>
</dbReference>
<gene>
    <name evidence="15" type="ORF">A3844_22570</name>
</gene>
<evidence type="ECO:0000256" key="4">
    <source>
        <dbReference type="ARBA" id="ARBA00022695"/>
    </source>
</evidence>
<sequence length="594" mass="66137">MEHIALYRAWRPQSFHDMVGQQHIIQTLQNAIREQRVSHAYLFSGPRGTGKTSAAKVLAKAVNCERIEGPEPCNECPSCLRITAGNVMDVQEIDAASNRGVEEIRDLRDKVKYAPTEVRRKVYIIDEVHMLTTEAFNALLKTLEEPPPHVMFILATTEPHKLPATIISRCQRFDFRRVSLEEQTAHLAVICQKEGISADTDALQYIARLSDGGMRDALSILDQISSFTDGQVTYQQVLGMTGGIPSEQFARLATAILDGDMGLLLELVEQLMHEGKSADKCLENLLYYFRDLLMIKMVPGADQLTDRVLNPAEFRDMAAVFSRDRLFLIVETLTRYLGEMKYATHPQTLFEVALMKLCSLQQQEADPQEVSPHSFTSVSNQAGGNAAAVDSGELELLKRQIAALEKKLELAMQSGAISAGGRGEQGNTGRPSAAQAPAPRISSPSKLPPQLDKFIAGKDSADFAEVYKKWSAVLQGVKEEKVTVHAWFVDGEPVAVMEDAVLVAFKNTIHRDTTEKPANRQVIENVFAARLGRPYRLVTMLLRDWNEAAMKSAAQTGTEELRLEHEHETPDTRTEPWIDEAIQLFGEDLVVIKE</sequence>
<dbReference type="Pfam" id="PF22608">
    <property type="entry name" value="DNAX_ATPase_lid"/>
    <property type="match status" value="1"/>
</dbReference>
<evidence type="ECO:0000256" key="12">
    <source>
        <dbReference type="SAM" id="Coils"/>
    </source>
</evidence>
<keyword evidence="6" id="KW-0479">Metal-binding</keyword>
<proteinExistence type="inferred from homology"/>
<keyword evidence="7" id="KW-0547">Nucleotide-binding</keyword>
<keyword evidence="16" id="KW-1185">Reference proteome</keyword>
<dbReference type="InterPro" id="IPR050238">
    <property type="entry name" value="DNA_Rep/Repair_Clamp_Loader"/>
</dbReference>
<evidence type="ECO:0000313" key="16">
    <source>
        <dbReference type="Proteomes" id="UP000186058"/>
    </source>
</evidence>
<dbReference type="InterPro" id="IPR045085">
    <property type="entry name" value="HLD_clamp_pol_III_gamma_tau"/>
</dbReference>
<dbReference type="InterPro" id="IPR012763">
    <property type="entry name" value="DNA_pol_III_sug/sutau_N"/>
</dbReference>
<keyword evidence="4" id="KW-0548">Nucleotidyltransferase</keyword>
<dbReference type="Proteomes" id="UP000186058">
    <property type="component" value="Unassembled WGS sequence"/>
</dbReference>
<keyword evidence="8" id="KW-0862">Zinc</keyword>
<dbReference type="NCBIfam" id="NF004046">
    <property type="entry name" value="PRK05563.1"/>
    <property type="match status" value="1"/>
</dbReference>
<protein>
    <recommendedName>
        <fullName evidence="2">DNA-directed DNA polymerase</fullName>
        <ecNumber evidence="2">2.7.7.7</ecNumber>
    </recommendedName>
</protein>
<dbReference type="PANTHER" id="PTHR11669">
    <property type="entry name" value="REPLICATION FACTOR C / DNA POLYMERASE III GAMMA-TAU SUBUNIT"/>
    <property type="match status" value="1"/>
</dbReference>
<evidence type="ECO:0000256" key="11">
    <source>
        <dbReference type="ARBA" id="ARBA00049244"/>
    </source>
</evidence>
<feature type="domain" description="AAA+ ATPase" evidence="14">
    <location>
        <begin position="37"/>
        <end position="179"/>
    </location>
</feature>
<comment type="caution">
    <text evidence="15">The sequence shown here is derived from an EMBL/GenBank/DDBJ whole genome shotgun (WGS) entry which is preliminary data.</text>
</comment>
<evidence type="ECO:0000256" key="10">
    <source>
        <dbReference type="ARBA" id="ARBA00022932"/>
    </source>
</evidence>
<evidence type="ECO:0000256" key="6">
    <source>
        <dbReference type="ARBA" id="ARBA00022723"/>
    </source>
</evidence>
<evidence type="ECO:0000256" key="2">
    <source>
        <dbReference type="ARBA" id="ARBA00012417"/>
    </source>
</evidence>
<dbReference type="CDD" id="cd18137">
    <property type="entry name" value="HLD_clamp_pol_III_gamma_tau"/>
    <property type="match status" value="1"/>
</dbReference>
<dbReference type="InterPro" id="IPR048448">
    <property type="entry name" value="DnaX-like_C"/>
</dbReference>
<evidence type="ECO:0000256" key="1">
    <source>
        <dbReference type="ARBA" id="ARBA00006360"/>
    </source>
</evidence>
<dbReference type="InterPro" id="IPR027417">
    <property type="entry name" value="P-loop_NTPase"/>
</dbReference>
<dbReference type="Pfam" id="PF13177">
    <property type="entry name" value="DNA_pol3_delta2"/>
    <property type="match status" value="1"/>
</dbReference>
<evidence type="ECO:0000256" key="8">
    <source>
        <dbReference type="ARBA" id="ARBA00022833"/>
    </source>
</evidence>
<accession>A0ABX3EI77</accession>
<dbReference type="Gene3D" id="1.10.8.60">
    <property type="match status" value="1"/>
</dbReference>
<comment type="catalytic activity">
    <reaction evidence="11">
        <text>DNA(n) + a 2'-deoxyribonucleoside 5'-triphosphate = DNA(n+1) + diphosphate</text>
        <dbReference type="Rhea" id="RHEA:22508"/>
        <dbReference type="Rhea" id="RHEA-COMP:17339"/>
        <dbReference type="Rhea" id="RHEA-COMP:17340"/>
        <dbReference type="ChEBI" id="CHEBI:33019"/>
        <dbReference type="ChEBI" id="CHEBI:61560"/>
        <dbReference type="ChEBI" id="CHEBI:173112"/>
        <dbReference type="EC" id="2.7.7.7"/>
    </reaction>
</comment>
<evidence type="ECO:0000313" key="15">
    <source>
        <dbReference type="EMBL" id="OKP83327.1"/>
    </source>
</evidence>
<evidence type="ECO:0000256" key="9">
    <source>
        <dbReference type="ARBA" id="ARBA00022840"/>
    </source>
</evidence>
<dbReference type="SMART" id="SM00382">
    <property type="entry name" value="AAA"/>
    <property type="match status" value="1"/>
</dbReference>
<keyword evidence="3" id="KW-0808">Transferase</keyword>
<feature type="coiled-coil region" evidence="12">
    <location>
        <begin position="387"/>
        <end position="414"/>
    </location>
</feature>
<dbReference type="SUPFAM" id="SSF48019">
    <property type="entry name" value="post-AAA+ oligomerization domain-like"/>
    <property type="match status" value="1"/>
</dbReference>
<dbReference type="NCBIfam" id="TIGR02397">
    <property type="entry name" value="dnaX_nterm"/>
    <property type="match status" value="1"/>
</dbReference>
<dbReference type="SUPFAM" id="SSF52540">
    <property type="entry name" value="P-loop containing nucleoside triphosphate hydrolases"/>
    <property type="match status" value="1"/>
</dbReference>
<dbReference type="InterPro" id="IPR003593">
    <property type="entry name" value="AAA+_ATPase"/>
</dbReference>
<dbReference type="PANTHER" id="PTHR11669:SF0">
    <property type="entry name" value="PROTEIN STICHEL-LIKE 2"/>
    <property type="match status" value="1"/>
</dbReference>
<keyword evidence="5" id="KW-0235">DNA replication</keyword>
<evidence type="ECO:0000256" key="13">
    <source>
        <dbReference type="SAM" id="MobiDB-lite"/>
    </source>
</evidence>
<reference evidence="15 16" key="1">
    <citation type="submission" date="2016-03" db="EMBL/GenBank/DDBJ databases">
        <authorList>
            <person name="Sant'Anna F.H."/>
            <person name="Ambrosini A."/>
            <person name="Souza R."/>
            <person name="Bach E."/>
            <person name="Fernandes G."/>
            <person name="Balsanelli E."/>
            <person name="Baura V.A."/>
            <person name="Souza E.M."/>
            <person name="Passaglia L."/>
        </authorList>
    </citation>
    <scope>NUCLEOTIDE SEQUENCE [LARGE SCALE GENOMIC DNA]</scope>
    <source>
        <strain evidence="15 16">P26E</strain>
    </source>
</reference>
<dbReference type="InterPro" id="IPR001270">
    <property type="entry name" value="ClpA/B"/>
</dbReference>
<dbReference type="EC" id="2.7.7.7" evidence="2"/>
<keyword evidence="10" id="KW-0239">DNA-directed DNA polymerase</keyword>
<evidence type="ECO:0000259" key="14">
    <source>
        <dbReference type="SMART" id="SM00382"/>
    </source>
</evidence>
<dbReference type="Gene3D" id="3.40.50.300">
    <property type="entry name" value="P-loop containing nucleotide triphosphate hydrolases"/>
    <property type="match status" value="1"/>
</dbReference>
<dbReference type="EMBL" id="LVWI01000061">
    <property type="protein sequence ID" value="OKP83327.1"/>
    <property type="molecule type" value="Genomic_DNA"/>
</dbReference>
<dbReference type="InterPro" id="IPR008921">
    <property type="entry name" value="DNA_pol3_clamp-load_cplx_C"/>
</dbReference>
<dbReference type="Gene3D" id="1.20.272.10">
    <property type="match status" value="1"/>
</dbReference>
<keyword evidence="12" id="KW-0175">Coiled coil</keyword>
<organism evidence="15 16">
    <name type="scientific">Paenibacillus helianthi</name>
    <dbReference type="NCBI Taxonomy" id="1349432"/>
    <lineage>
        <taxon>Bacteria</taxon>
        <taxon>Bacillati</taxon>
        <taxon>Bacillota</taxon>
        <taxon>Bacilli</taxon>
        <taxon>Bacillales</taxon>
        <taxon>Paenibacillaceae</taxon>
        <taxon>Paenibacillus</taxon>
    </lineage>
</organism>
<evidence type="ECO:0000256" key="5">
    <source>
        <dbReference type="ARBA" id="ARBA00022705"/>
    </source>
</evidence>
<keyword evidence="9" id="KW-0067">ATP-binding</keyword>
<dbReference type="PRINTS" id="PR00300">
    <property type="entry name" value="CLPPROTEASEA"/>
</dbReference>